<keyword evidence="1" id="KW-0862">Zinc</keyword>
<dbReference type="Pfam" id="PF03133">
    <property type="entry name" value="TTL"/>
    <property type="match status" value="1"/>
</dbReference>
<dbReference type="PROSITE" id="PS50157">
    <property type="entry name" value="ZINC_FINGER_C2H2_2"/>
    <property type="match status" value="1"/>
</dbReference>
<feature type="compositionally biased region" description="Basic and acidic residues" evidence="2">
    <location>
        <begin position="45"/>
        <end position="59"/>
    </location>
</feature>
<dbReference type="SUPFAM" id="SSF56059">
    <property type="entry name" value="Glutathione synthetase ATP-binding domain-like"/>
    <property type="match status" value="1"/>
</dbReference>
<dbReference type="Gene3D" id="3.30.470.20">
    <property type="entry name" value="ATP-grasp fold, B domain"/>
    <property type="match status" value="1"/>
</dbReference>
<dbReference type="SMART" id="SM00355">
    <property type="entry name" value="ZnF_C2H2"/>
    <property type="match status" value="2"/>
</dbReference>
<feature type="region of interest" description="Disordered" evidence="2">
    <location>
        <begin position="42"/>
        <end position="64"/>
    </location>
</feature>
<protein>
    <recommendedName>
        <fullName evidence="3">C2H2-type domain-containing protein</fullName>
    </recommendedName>
</protein>
<dbReference type="PROSITE" id="PS51221">
    <property type="entry name" value="TTL"/>
    <property type="match status" value="1"/>
</dbReference>
<dbReference type="InterPro" id="IPR004344">
    <property type="entry name" value="TTL/TTLL_fam"/>
</dbReference>
<evidence type="ECO:0000313" key="4">
    <source>
        <dbReference type="EMBL" id="CAD8915849.1"/>
    </source>
</evidence>
<name>A0A7S1CF17_9STRA</name>
<feature type="domain" description="C2H2-type" evidence="3">
    <location>
        <begin position="420"/>
        <end position="448"/>
    </location>
</feature>
<dbReference type="EMBL" id="HBFS01013393">
    <property type="protein sequence ID" value="CAD8915849.1"/>
    <property type="molecule type" value="Transcribed_RNA"/>
</dbReference>
<keyword evidence="1" id="KW-0479">Metal-binding</keyword>
<dbReference type="GO" id="GO:0008270">
    <property type="term" value="F:zinc ion binding"/>
    <property type="evidence" value="ECO:0007669"/>
    <property type="project" value="UniProtKB-KW"/>
</dbReference>
<dbReference type="PANTHER" id="PTHR46069:SF1">
    <property type="entry name" value="CHROMOSOME UNDETERMINED SCAFFOLD_125, WHOLE GENOME SHOTGUN SEQUENCE"/>
    <property type="match status" value="1"/>
</dbReference>
<evidence type="ECO:0000256" key="2">
    <source>
        <dbReference type="SAM" id="MobiDB-lite"/>
    </source>
</evidence>
<dbReference type="AlphaFoldDB" id="A0A7S1CF17"/>
<dbReference type="PANTHER" id="PTHR46069">
    <property type="entry name" value="TUBULIN TYROSINE LIGASE"/>
    <property type="match status" value="1"/>
</dbReference>
<evidence type="ECO:0000259" key="3">
    <source>
        <dbReference type="PROSITE" id="PS50157"/>
    </source>
</evidence>
<dbReference type="PROSITE" id="PS00028">
    <property type="entry name" value="ZINC_FINGER_C2H2_1"/>
    <property type="match status" value="2"/>
</dbReference>
<dbReference type="Gene3D" id="3.30.160.60">
    <property type="entry name" value="Classic Zinc Finger"/>
    <property type="match status" value="1"/>
</dbReference>
<dbReference type="InterPro" id="IPR013087">
    <property type="entry name" value="Znf_C2H2_type"/>
</dbReference>
<keyword evidence="1" id="KW-0863">Zinc-finger</keyword>
<reference evidence="4" key="1">
    <citation type="submission" date="2021-01" db="EMBL/GenBank/DDBJ databases">
        <authorList>
            <person name="Corre E."/>
            <person name="Pelletier E."/>
            <person name="Niang G."/>
            <person name="Scheremetjew M."/>
            <person name="Finn R."/>
            <person name="Kale V."/>
            <person name="Holt S."/>
            <person name="Cochrane G."/>
            <person name="Meng A."/>
            <person name="Brown T."/>
            <person name="Cohen L."/>
        </authorList>
    </citation>
    <scope>NUCLEOTIDE SEQUENCE</scope>
    <source>
        <strain evidence="4">Ms1</strain>
    </source>
</reference>
<accession>A0A7S1CF17</accession>
<organism evidence="4">
    <name type="scientific">Bicosoecida sp. CB-2014</name>
    <dbReference type="NCBI Taxonomy" id="1486930"/>
    <lineage>
        <taxon>Eukaryota</taxon>
        <taxon>Sar</taxon>
        <taxon>Stramenopiles</taxon>
        <taxon>Bigyra</taxon>
        <taxon>Opalozoa</taxon>
        <taxon>Bicosoecida</taxon>
    </lineage>
</organism>
<proteinExistence type="predicted"/>
<evidence type="ECO:0000256" key="1">
    <source>
        <dbReference type="PROSITE-ProRule" id="PRU00042"/>
    </source>
</evidence>
<gene>
    <name evidence="4" type="ORF">BSP0115_LOCUS9106</name>
</gene>
<sequence>MEEATTPARPRFTFALVRKGNNSRPVRRALERRSAWFRDITAEPAKADDREGGEGKGKGGEGGCADGTCPFRTFNLEQTGKIWDANLVWKFMMTPLLLPPVDFARGARDAARRQAVSHMLGVARTLITKDALVRTMAHAGVRAGEPGPDVTAPVLTLPAWMPETVVVTVRRGVAPAEWRGWREFCAAHAAHAAAGEGRNMWLLKPTSANRGMGIEIVGAVEEARAHLARASKSAAAAGGDVSFILQKYLEEPMLVGGRKFDVRIWALLVDAGGRDFRVYVFPEGYVRTSSNAYSVDAADKFVHLTNYCLQSGEGNESFGAHEAGNTLTFAELDSRCGGGGGGGGTVVDVPRTRAAPEPLSAAAIAASSGPERCPTCGARFGGVEELIAHVTAYHDSAAAPAPVAGAPPAAPHAPRGSGREVCPHCGDRFSDPVELVGHVEAVHRRAEVAAQHDSRQTCAVS</sequence>